<keyword evidence="2" id="KW-1185">Reference proteome</keyword>
<organism evidence="1 2">
    <name type="scientific">Marinococcus luteus</name>
    <dbReference type="NCBI Taxonomy" id="1122204"/>
    <lineage>
        <taxon>Bacteria</taxon>
        <taxon>Bacillati</taxon>
        <taxon>Bacillota</taxon>
        <taxon>Bacilli</taxon>
        <taxon>Bacillales</taxon>
        <taxon>Bacillaceae</taxon>
        <taxon>Marinococcus</taxon>
    </lineage>
</organism>
<dbReference type="AlphaFoldDB" id="A0A1H2X5G9"/>
<dbReference type="NCBIfam" id="NF040877">
    <property type="entry name" value="SE1832_fam"/>
    <property type="match status" value="1"/>
</dbReference>
<name>A0A1H2X5G9_9BACI</name>
<evidence type="ECO:0000313" key="1">
    <source>
        <dbReference type="EMBL" id="SDW88143.1"/>
    </source>
</evidence>
<dbReference type="EMBL" id="FNNC01000006">
    <property type="protein sequence ID" value="SDW88143.1"/>
    <property type="molecule type" value="Genomic_DNA"/>
</dbReference>
<dbReference type="InterPro" id="IPR048062">
    <property type="entry name" value="SE1832-like"/>
</dbReference>
<gene>
    <name evidence="1" type="ORF">SAMN05421781_2661</name>
</gene>
<dbReference type="Proteomes" id="UP000199488">
    <property type="component" value="Unassembled WGS sequence"/>
</dbReference>
<protein>
    <submittedName>
        <fullName evidence="1">Uncharacterized protein</fullName>
    </submittedName>
</protein>
<dbReference type="OrthoDB" id="2973146at2"/>
<evidence type="ECO:0000313" key="2">
    <source>
        <dbReference type="Proteomes" id="UP000199488"/>
    </source>
</evidence>
<reference evidence="1 2" key="1">
    <citation type="submission" date="2016-10" db="EMBL/GenBank/DDBJ databases">
        <authorList>
            <person name="de Groot N.N."/>
        </authorList>
    </citation>
    <scope>NUCLEOTIDE SEQUENCE [LARGE SCALE GENOMIC DNA]</scope>
    <source>
        <strain evidence="1 2">DSM 23126</strain>
    </source>
</reference>
<accession>A0A1H2X5G9</accession>
<proteinExistence type="predicted"/>
<sequence length="60" mass="7098">MTLRELDHQLDMLKSDYVRIQGDLEKLESFGGNTDGIMRELDILEKEMHEINAQIREHNK</sequence>
<dbReference type="RefSeq" id="WP_091616050.1">
    <property type="nucleotide sequence ID" value="NZ_FNNC01000006.1"/>
</dbReference>